<comment type="catalytic activity">
    <reaction evidence="1">
        <text>(7,8-dihydropterin-6-yl)methyl diphosphate + 4-aminobenzoate = 7,8-dihydropteroate + diphosphate</text>
        <dbReference type="Rhea" id="RHEA:19949"/>
        <dbReference type="ChEBI" id="CHEBI:17836"/>
        <dbReference type="ChEBI" id="CHEBI:17839"/>
        <dbReference type="ChEBI" id="CHEBI:33019"/>
        <dbReference type="ChEBI" id="CHEBI:72950"/>
        <dbReference type="EC" id="2.5.1.15"/>
    </reaction>
</comment>
<dbReference type="Proteomes" id="UP000670947">
    <property type="component" value="Unassembled WGS sequence"/>
</dbReference>
<evidence type="ECO:0000256" key="10">
    <source>
        <dbReference type="ARBA" id="ARBA00022909"/>
    </source>
</evidence>
<evidence type="ECO:0000259" key="13">
    <source>
        <dbReference type="PROSITE" id="PS50972"/>
    </source>
</evidence>
<reference evidence="14 15" key="1">
    <citation type="submission" date="2021-03" db="EMBL/GenBank/DDBJ databases">
        <title>Paenibacillus artemisicola MWE-103 whole genome sequence.</title>
        <authorList>
            <person name="Ham Y.J."/>
        </authorList>
    </citation>
    <scope>NUCLEOTIDE SEQUENCE [LARGE SCALE GENOMIC DNA]</scope>
    <source>
        <strain evidence="14 15">MWE-103</strain>
    </source>
</reference>
<dbReference type="GO" id="GO:0004156">
    <property type="term" value="F:dihydropteroate synthase activity"/>
    <property type="evidence" value="ECO:0007669"/>
    <property type="project" value="UniProtKB-EC"/>
</dbReference>
<keyword evidence="7 12" id="KW-0808">Transferase</keyword>
<evidence type="ECO:0000313" key="15">
    <source>
        <dbReference type="Proteomes" id="UP000670947"/>
    </source>
</evidence>
<dbReference type="RefSeq" id="WP_208851179.1">
    <property type="nucleotide sequence ID" value="NZ_JAGGDJ010000067.1"/>
</dbReference>
<dbReference type="PROSITE" id="PS50972">
    <property type="entry name" value="PTERIN_BINDING"/>
    <property type="match status" value="1"/>
</dbReference>
<gene>
    <name evidence="14" type="primary">folP</name>
    <name evidence="14" type="ORF">I8J29_31120</name>
</gene>
<accession>A0ABS3WK01</accession>
<keyword evidence="10 12" id="KW-0289">Folate biosynthesis</keyword>
<dbReference type="SUPFAM" id="SSF51717">
    <property type="entry name" value="Dihydropteroate synthetase-like"/>
    <property type="match status" value="1"/>
</dbReference>
<dbReference type="PANTHER" id="PTHR20941:SF1">
    <property type="entry name" value="FOLIC ACID SYNTHESIS PROTEIN FOL1"/>
    <property type="match status" value="1"/>
</dbReference>
<evidence type="ECO:0000256" key="12">
    <source>
        <dbReference type="RuleBase" id="RU361205"/>
    </source>
</evidence>
<evidence type="ECO:0000313" key="14">
    <source>
        <dbReference type="EMBL" id="MBO7748637.1"/>
    </source>
</evidence>
<dbReference type="InterPro" id="IPR006390">
    <property type="entry name" value="DHP_synth_dom"/>
</dbReference>
<dbReference type="EC" id="2.5.1.15" evidence="5 12"/>
<comment type="cofactor">
    <cofactor evidence="2 12">
        <name>Mg(2+)</name>
        <dbReference type="ChEBI" id="CHEBI:18420"/>
    </cofactor>
</comment>
<keyword evidence="9 12" id="KW-0460">Magnesium</keyword>
<organism evidence="14 15">
    <name type="scientific">Paenibacillus artemisiicola</name>
    <dbReference type="NCBI Taxonomy" id="1172618"/>
    <lineage>
        <taxon>Bacteria</taxon>
        <taxon>Bacillati</taxon>
        <taxon>Bacillota</taxon>
        <taxon>Bacilli</taxon>
        <taxon>Bacillales</taxon>
        <taxon>Paenibacillaceae</taxon>
        <taxon>Paenibacillus</taxon>
    </lineage>
</organism>
<dbReference type="PROSITE" id="PS00793">
    <property type="entry name" value="DHPS_2"/>
    <property type="match status" value="1"/>
</dbReference>
<dbReference type="InterPro" id="IPR011005">
    <property type="entry name" value="Dihydropteroate_synth-like_sf"/>
</dbReference>
<comment type="similarity">
    <text evidence="4 12">Belongs to the DHPS family.</text>
</comment>
<evidence type="ECO:0000256" key="8">
    <source>
        <dbReference type="ARBA" id="ARBA00022723"/>
    </source>
</evidence>
<evidence type="ECO:0000256" key="6">
    <source>
        <dbReference type="ARBA" id="ARBA00016919"/>
    </source>
</evidence>
<evidence type="ECO:0000256" key="1">
    <source>
        <dbReference type="ARBA" id="ARBA00000012"/>
    </source>
</evidence>
<dbReference type="EMBL" id="JAGGDJ010000067">
    <property type="protein sequence ID" value="MBO7748637.1"/>
    <property type="molecule type" value="Genomic_DNA"/>
</dbReference>
<evidence type="ECO:0000256" key="9">
    <source>
        <dbReference type="ARBA" id="ARBA00022842"/>
    </source>
</evidence>
<evidence type="ECO:0000256" key="5">
    <source>
        <dbReference type="ARBA" id="ARBA00012458"/>
    </source>
</evidence>
<evidence type="ECO:0000256" key="3">
    <source>
        <dbReference type="ARBA" id="ARBA00004763"/>
    </source>
</evidence>
<evidence type="ECO:0000256" key="4">
    <source>
        <dbReference type="ARBA" id="ARBA00009503"/>
    </source>
</evidence>
<evidence type="ECO:0000256" key="2">
    <source>
        <dbReference type="ARBA" id="ARBA00001946"/>
    </source>
</evidence>
<proteinExistence type="inferred from homology"/>
<dbReference type="NCBIfam" id="TIGR01496">
    <property type="entry name" value="DHPS"/>
    <property type="match status" value="1"/>
</dbReference>
<sequence length="287" mass="30991">MTKPYPLHPEWPFRRTYAFPGGVNLELGKRTLIMGILNATPDSFSDGGRYNTVEAAVAHARQLADEGADILDIGGESTRPGFAAVPLEEELGRVVPIIRAIREALPEMPLSIDTYKAETAKQALEAGAHIINDIWGLKGDPRMAAVAAACRCPVIISHNRHDRDYRDLAADVISDLRGSIALAQAAGVSDADIWLDPGIGFAKTRDDNLALMNELHRLTAEGYPVLLGTSRKKFIRETLGLATDEVAYGTAATTVLGIAQGCQIVRVHDARANREAAAMTDAIVYPR</sequence>
<evidence type="ECO:0000256" key="11">
    <source>
        <dbReference type="ARBA" id="ARBA00030193"/>
    </source>
</evidence>
<comment type="function">
    <text evidence="12">Catalyzes the condensation of para-aminobenzoate (pABA) with 6-hydroxymethyl-7,8-dihydropterin diphosphate (DHPt-PP) to form 7,8-dihydropteroate (H2Pte), the immediate precursor of folate derivatives.</text>
</comment>
<dbReference type="Gene3D" id="3.20.20.20">
    <property type="entry name" value="Dihydropteroate synthase-like"/>
    <property type="match status" value="1"/>
</dbReference>
<keyword evidence="8 12" id="KW-0479">Metal-binding</keyword>
<feature type="domain" description="Pterin-binding" evidence="13">
    <location>
        <begin position="31"/>
        <end position="278"/>
    </location>
</feature>
<protein>
    <recommendedName>
        <fullName evidence="6 12">Dihydropteroate synthase</fullName>
        <shortName evidence="12">DHPS</shortName>
        <ecNumber evidence="5 12">2.5.1.15</ecNumber>
    </recommendedName>
    <alternativeName>
        <fullName evidence="11 12">Dihydropteroate pyrophosphorylase</fullName>
    </alternativeName>
</protein>
<dbReference type="PROSITE" id="PS00792">
    <property type="entry name" value="DHPS_1"/>
    <property type="match status" value="1"/>
</dbReference>
<comment type="pathway">
    <text evidence="3 12">Cofactor biosynthesis; tetrahydrofolate biosynthesis; 7,8-dihydrofolate from 2-amino-4-hydroxy-6-hydroxymethyl-7,8-dihydropteridine diphosphate and 4-aminobenzoate: step 1/2.</text>
</comment>
<name>A0ABS3WK01_9BACL</name>
<comment type="caution">
    <text evidence="14">The sequence shown here is derived from an EMBL/GenBank/DDBJ whole genome shotgun (WGS) entry which is preliminary data.</text>
</comment>
<evidence type="ECO:0000256" key="7">
    <source>
        <dbReference type="ARBA" id="ARBA00022679"/>
    </source>
</evidence>
<dbReference type="CDD" id="cd00739">
    <property type="entry name" value="DHPS"/>
    <property type="match status" value="1"/>
</dbReference>
<dbReference type="PANTHER" id="PTHR20941">
    <property type="entry name" value="FOLATE SYNTHESIS PROTEINS"/>
    <property type="match status" value="1"/>
</dbReference>
<dbReference type="Pfam" id="PF00809">
    <property type="entry name" value="Pterin_bind"/>
    <property type="match status" value="1"/>
</dbReference>
<keyword evidence="15" id="KW-1185">Reference proteome</keyword>
<dbReference type="InterPro" id="IPR045031">
    <property type="entry name" value="DHP_synth-like"/>
</dbReference>
<dbReference type="InterPro" id="IPR000489">
    <property type="entry name" value="Pterin-binding_dom"/>
</dbReference>